<gene>
    <name evidence="1" type="ORF">M6B38_248550</name>
</gene>
<evidence type="ECO:0000313" key="1">
    <source>
        <dbReference type="EMBL" id="KAJ6790885.1"/>
    </source>
</evidence>
<reference evidence="1" key="2">
    <citation type="submission" date="2023-04" db="EMBL/GenBank/DDBJ databases">
        <authorList>
            <person name="Bruccoleri R.E."/>
            <person name="Oakeley E.J."/>
            <person name="Faust A.-M."/>
            <person name="Dessus-Babus S."/>
            <person name="Altorfer M."/>
            <person name="Burckhardt D."/>
            <person name="Oertli M."/>
            <person name="Naumann U."/>
            <person name="Petersen F."/>
            <person name="Wong J."/>
        </authorList>
    </citation>
    <scope>NUCLEOTIDE SEQUENCE</scope>
    <source>
        <strain evidence="1">GSM-AAB239-AS_SAM_17_03QT</strain>
        <tissue evidence="1">Leaf</tissue>
    </source>
</reference>
<name>A0AAX6DGN4_IRIPA</name>
<evidence type="ECO:0000313" key="2">
    <source>
        <dbReference type="Proteomes" id="UP001140949"/>
    </source>
</evidence>
<keyword evidence="2" id="KW-1185">Reference proteome</keyword>
<sequence>MTRQQSHPSEKVERDEAEMSRRWRFFCDGSTRERRGQGALARRRESLW</sequence>
<protein>
    <submittedName>
        <fullName evidence="1">Uncharacterized protein</fullName>
    </submittedName>
</protein>
<dbReference type="Proteomes" id="UP001140949">
    <property type="component" value="Unassembled WGS sequence"/>
</dbReference>
<reference evidence="1" key="1">
    <citation type="journal article" date="2023" name="GigaByte">
        <title>Genome assembly of the bearded iris, Iris pallida Lam.</title>
        <authorList>
            <person name="Bruccoleri R.E."/>
            <person name="Oakeley E.J."/>
            <person name="Faust A.M.E."/>
            <person name="Altorfer M."/>
            <person name="Dessus-Babus S."/>
            <person name="Burckhardt D."/>
            <person name="Oertli M."/>
            <person name="Naumann U."/>
            <person name="Petersen F."/>
            <person name="Wong J."/>
        </authorList>
    </citation>
    <scope>NUCLEOTIDE SEQUENCE</scope>
    <source>
        <strain evidence="1">GSM-AAB239-AS_SAM_17_03QT</strain>
    </source>
</reference>
<dbReference type="EMBL" id="JANAVB010044864">
    <property type="protein sequence ID" value="KAJ6790885.1"/>
    <property type="molecule type" value="Genomic_DNA"/>
</dbReference>
<comment type="caution">
    <text evidence="1">The sequence shown here is derived from an EMBL/GenBank/DDBJ whole genome shotgun (WGS) entry which is preliminary data.</text>
</comment>
<proteinExistence type="predicted"/>
<accession>A0AAX6DGN4</accession>
<dbReference type="AlphaFoldDB" id="A0AAX6DGN4"/>
<organism evidence="1 2">
    <name type="scientific">Iris pallida</name>
    <name type="common">Sweet iris</name>
    <dbReference type="NCBI Taxonomy" id="29817"/>
    <lineage>
        <taxon>Eukaryota</taxon>
        <taxon>Viridiplantae</taxon>
        <taxon>Streptophyta</taxon>
        <taxon>Embryophyta</taxon>
        <taxon>Tracheophyta</taxon>
        <taxon>Spermatophyta</taxon>
        <taxon>Magnoliopsida</taxon>
        <taxon>Liliopsida</taxon>
        <taxon>Asparagales</taxon>
        <taxon>Iridaceae</taxon>
        <taxon>Iridoideae</taxon>
        <taxon>Irideae</taxon>
        <taxon>Iris</taxon>
    </lineage>
</organism>